<feature type="compositionally biased region" description="Basic and acidic residues" evidence="4">
    <location>
        <begin position="153"/>
        <end position="171"/>
    </location>
</feature>
<feature type="compositionally biased region" description="Polar residues" evidence="4">
    <location>
        <begin position="1"/>
        <end position="11"/>
    </location>
</feature>
<evidence type="ECO:0008006" key="7">
    <source>
        <dbReference type="Google" id="ProtNLM"/>
    </source>
</evidence>
<gene>
    <name evidence="5" type="ORF">CYCCA115_LOCUS15318</name>
</gene>
<dbReference type="PANTHER" id="PTHR45641:SF19">
    <property type="entry name" value="NEPHROCYSTIN-3"/>
    <property type="match status" value="1"/>
</dbReference>
<keyword evidence="1" id="KW-0677">Repeat</keyword>
<dbReference type="InterPro" id="IPR019734">
    <property type="entry name" value="TPR_rpt"/>
</dbReference>
<keyword evidence="6" id="KW-1185">Reference proteome</keyword>
<feature type="compositionally biased region" description="Polar residues" evidence="4">
    <location>
        <begin position="666"/>
        <end position="678"/>
    </location>
</feature>
<feature type="compositionally biased region" description="Polar residues" evidence="4">
    <location>
        <begin position="32"/>
        <end position="43"/>
    </location>
</feature>
<feature type="compositionally biased region" description="Basic and acidic residues" evidence="4">
    <location>
        <begin position="881"/>
        <end position="890"/>
    </location>
</feature>
<dbReference type="PROSITE" id="PS50293">
    <property type="entry name" value="TPR_REGION"/>
    <property type="match status" value="1"/>
</dbReference>
<feature type="compositionally biased region" description="Basic and acidic residues" evidence="4">
    <location>
        <begin position="47"/>
        <end position="61"/>
    </location>
</feature>
<evidence type="ECO:0000256" key="2">
    <source>
        <dbReference type="ARBA" id="ARBA00022803"/>
    </source>
</evidence>
<dbReference type="InterPro" id="IPR011990">
    <property type="entry name" value="TPR-like_helical_dom_sf"/>
</dbReference>
<feature type="compositionally biased region" description="Polar residues" evidence="4">
    <location>
        <begin position="777"/>
        <end position="786"/>
    </location>
</feature>
<feature type="compositionally biased region" description="Basic and acidic residues" evidence="4">
    <location>
        <begin position="591"/>
        <end position="603"/>
    </location>
</feature>
<evidence type="ECO:0000256" key="1">
    <source>
        <dbReference type="ARBA" id="ARBA00022737"/>
    </source>
</evidence>
<feature type="region of interest" description="Disordered" evidence="4">
    <location>
        <begin position="1"/>
        <end position="215"/>
    </location>
</feature>
<dbReference type="EMBL" id="CAKOGP040001869">
    <property type="protein sequence ID" value="CAJ1954726.1"/>
    <property type="molecule type" value="Genomic_DNA"/>
</dbReference>
<dbReference type="Gene3D" id="1.25.40.10">
    <property type="entry name" value="Tetratricopeptide repeat domain"/>
    <property type="match status" value="4"/>
</dbReference>
<name>A0AAD2PVD7_9STRA</name>
<feature type="compositionally biased region" description="Polar residues" evidence="4">
    <location>
        <begin position="636"/>
        <end position="655"/>
    </location>
</feature>
<evidence type="ECO:0000256" key="4">
    <source>
        <dbReference type="SAM" id="MobiDB-lite"/>
    </source>
</evidence>
<feature type="region of interest" description="Disordered" evidence="4">
    <location>
        <begin position="861"/>
        <end position="908"/>
    </location>
</feature>
<feature type="compositionally biased region" description="Basic and acidic residues" evidence="4">
    <location>
        <begin position="102"/>
        <end position="115"/>
    </location>
</feature>
<organism evidence="5 6">
    <name type="scientific">Cylindrotheca closterium</name>
    <dbReference type="NCBI Taxonomy" id="2856"/>
    <lineage>
        <taxon>Eukaryota</taxon>
        <taxon>Sar</taxon>
        <taxon>Stramenopiles</taxon>
        <taxon>Ochrophyta</taxon>
        <taxon>Bacillariophyta</taxon>
        <taxon>Bacillariophyceae</taxon>
        <taxon>Bacillariophycidae</taxon>
        <taxon>Bacillariales</taxon>
        <taxon>Bacillariaceae</taxon>
        <taxon>Cylindrotheca</taxon>
    </lineage>
</organism>
<evidence type="ECO:0000313" key="6">
    <source>
        <dbReference type="Proteomes" id="UP001295423"/>
    </source>
</evidence>
<protein>
    <recommendedName>
        <fullName evidence="7">Calmodulin</fullName>
    </recommendedName>
</protein>
<keyword evidence="2 3" id="KW-0802">TPR repeat</keyword>
<feature type="region of interest" description="Disordered" evidence="4">
    <location>
        <begin position="719"/>
        <end position="787"/>
    </location>
</feature>
<feature type="region of interest" description="Disordered" evidence="4">
    <location>
        <begin position="924"/>
        <end position="944"/>
    </location>
</feature>
<feature type="region of interest" description="Disordered" evidence="4">
    <location>
        <begin position="377"/>
        <end position="450"/>
    </location>
</feature>
<feature type="compositionally biased region" description="Low complexity" evidence="4">
    <location>
        <begin position="616"/>
        <end position="633"/>
    </location>
</feature>
<feature type="compositionally biased region" description="Basic residues" evidence="4">
    <location>
        <begin position="121"/>
        <end position="132"/>
    </location>
</feature>
<accession>A0AAD2PVD7</accession>
<dbReference type="InterPro" id="IPR043519">
    <property type="entry name" value="NT_sf"/>
</dbReference>
<dbReference type="SUPFAM" id="SSF81301">
    <property type="entry name" value="Nucleotidyltransferase"/>
    <property type="match status" value="1"/>
</dbReference>
<feature type="region of interest" description="Disordered" evidence="4">
    <location>
        <begin position="569"/>
        <end position="695"/>
    </location>
</feature>
<feature type="compositionally biased region" description="Basic residues" evidence="4">
    <location>
        <begin position="79"/>
        <end position="91"/>
    </location>
</feature>
<proteinExistence type="predicted"/>
<feature type="compositionally biased region" description="Pro residues" evidence="4">
    <location>
        <begin position="424"/>
        <end position="436"/>
    </location>
</feature>
<dbReference type="PROSITE" id="PS50005">
    <property type="entry name" value="TPR"/>
    <property type="match status" value="3"/>
</dbReference>
<feature type="repeat" description="TPR" evidence="3">
    <location>
        <begin position="1263"/>
        <end position="1296"/>
    </location>
</feature>
<dbReference type="PANTHER" id="PTHR45641">
    <property type="entry name" value="TETRATRICOPEPTIDE REPEAT PROTEIN (AFU_ORTHOLOGUE AFUA_6G03870)"/>
    <property type="match status" value="1"/>
</dbReference>
<feature type="compositionally biased region" description="Polar residues" evidence="4">
    <location>
        <begin position="141"/>
        <end position="150"/>
    </location>
</feature>
<evidence type="ECO:0000313" key="5">
    <source>
        <dbReference type="EMBL" id="CAJ1954726.1"/>
    </source>
</evidence>
<feature type="repeat" description="TPR" evidence="3">
    <location>
        <begin position="1305"/>
        <end position="1338"/>
    </location>
</feature>
<dbReference type="SUPFAM" id="SSF48452">
    <property type="entry name" value="TPR-like"/>
    <property type="match status" value="3"/>
</dbReference>
<feature type="repeat" description="TPR" evidence="3">
    <location>
        <begin position="1682"/>
        <end position="1715"/>
    </location>
</feature>
<feature type="compositionally biased region" description="Polar residues" evidence="4">
    <location>
        <begin position="604"/>
        <end position="614"/>
    </location>
</feature>
<reference evidence="5" key="1">
    <citation type="submission" date="2023-08" db="EMBL/GenBank/DDBJ databases">
        <authorList>
            <person name="Audoor S."/>
            <person name="Bilcke G."/>
        </authorList>
    </citation>
    <scope>NUCLEOTIDE SEQUENCE</scope>
</reference>
<dbReference type="Pfam" id="PF13424">
    <property type="entry name" value="TPR_12"/>
    <property type="match status" value="5"/>
</dbReference>
<dbReference type="SMART" id="SM00028">
    <property type="entry name" value="TPR"/>
    <property type="match status" value="13"/>
</dbReference>
<comment type="caution">
    <text evidence="5">The sequence shown here is derived from an EMBL/GenBank/DDBJ whole genome shotgun (WGS) entry which is preliminary data.</text>
</comment>
<evidence type="ECO:0000256" key="3">
    <source>
        <dbReference type="PROSITE-ProRule" id="PRU00339"/>
    </source>
</evidence>
<sequence length="1784" mass="197848">MKLLKSLSTRASHFGGSKKTETANEDAITAKTRLSSTDLSSPTKSLVESKSKLKEKHKELQNIDLEEGDDIASIMSPVGKKKKKRKSKRSSSMHNHSTIPDDSIRSERTKSERMPVETPRGKKKKKKKKKGKGGSSRRSEASTIRQSIMLTPSDHERTEHSRIGDSDRHEEGESEGETWLMNFGPNQTISAAFGGPQAMPDLDENDENDLPDENKSMKSNLKLALPPNEDPMNDSKVSLASLADSFVMEPRPPIGELVVGGRGEDDDDDVSEIGEPNVAVDLRTSVRTNDAPDDRDVCFEDRGHPGTRVMTKVIRHLLDENEHAKYTPPMGKLIRRKLRGRRFLVKQRQNGEVTWREAEKVETHRMIAEFFKEERRRKEKGIVDDDSDENSSLQDSARQSEEASLTLEDLNDNDDDDDDDDDTPPPPSSENRPPTPKMANSSSHKKSHPDRKVFLANMPASGTSEGGETTSELLSQIAEQRKNAEDYALPFNSYAMMESGRKAEEKLRALLTKSSHLKAKTQENDEIRLEIHKMDLLVERVMYASIGPLLEMLERMDETMNELADDIDEQNEQFDPTNPKLPSPKRHSGAMRKDRTLGGKVDSETSLVSGSKTNRTIRSGSKSSTKSPKSPRSAANHDSINSIGSGSKTNRTIRSGSKRSRDGRAQSASQDSMNSFGSPGSRRNMDQEGHPRGRSFFNESKLQASGVSVFDDVVSAVPQSQVRRPELSDSEDDELDEDFDEDMDDGTEVEVPLNDEVGYESMDESSGYSGSREKSLDGQSNGTGSSFGIDAFEEQLKMGNEPYTMPLKGGSSGYLSASASFSSDAMTPKSYSQSDSKRNSFASIAEEHGSQGSQSLREHAFNGEARESSQRSTKSGAVVEVSERGGKSDDMSSIGNSHRRLYGSDSDNDEDFLDMDISDVEDVAASKDNGSLDSDDTRTDDASEKAVSVKTQTVGATRVEQFFDRLQHFFEVRRKVEERTEIIDPAGKCRRMKMRVPTKLVPKSNGQYGSMYQQRSTDNEIISSLDELYTVAAQARPALVKVLDSMTDEIMGLDVQSIQVAELKPRGRAFEKAKEDYGDRRPGPAESWLCDVVRASVICKSYKQMNDVNKWLQKNCDVVKAKNRFLEPALNGYRDLLFHVVVSYNGELTHICEIQVHHRDMKALDTQFGMPKHYEFFRSSFAGPWRSQEAIMDDLALMNKHGDVGALMVKLLRSKDPDQLRLFARLCREKMDDFDKALELYRRVLVLQNKEGDKGNQDHASLVDTHKSIGLVYGNKGAIDEALYHLQKALVLQEEGAGCENVQGAELMTEIGRMLSKKGDFEGALQNFEQALEIRENNFGNEHFMVISSLQDIGQSFSDMGDFTASEVSYRKALKLQEKMLNDVHPDIATTSRLIGTTLCKYGDFGTAMELHRLALSIRETSLGKNHPMTAESQTDIGIVLCLKGDLENAEWRHRKALRIRELKGKDDEDCAISLSYLGDVLSRKGDHAEAIKLIKRAKEIRENCLGMDHPVTAATYIDLGNVYYKQGDAGLALAEYRRAKVAREALLGSDHQETAVALSCMGNALNLQGDYQAAHKTHLQALDIYAHFLGEGHPLTATGYQNIADTLLLMGDKEKALIQHRKALAIRANVLSKDHPDTALSCSRIGDLLAEKEDLVGALVAHRQALAILVSLSGEGTVASAKAHIHVGLVLAAQGEFEEAVEEFDQATSVLENVLGEEHEETARAYGLIGSVNSARGDFDNAFDMHSQALTVFEKLFGPKHPKSIAASNKCKMAENQIAETEF</sequence>
<feature type="compositionally biased region" description="Basic and acidic residues" evidence="4">
    <location>
        <begin position="935"/>
        <end position="944"/>
    </location>
</feature>
<feature type="compositionally biased region" description="Acidic residues" evidence="4">
    <location>
        <begin position="201"/>
        <end position="211"/>
    </location>
</feature>
<feature type="compositionally biased region" description="Acidic residues" evidence="4">
    <location>
        <begin position="409"/>
        <end position="423"/>
    </location>
</feature>
<dbReference type="Proteomes" id="UP001295423">
    <property type="component" value="Unassembled WGS sequence"/>
</dbReference>
<feature type="compositionally biased region" description="Acidic residues" evidence="4">
    <location>
        <begin position="728"/>
        <end position="748"/>
    </location>
</feature>